<reference evidence="1 2" key="1">
    <citation type="submission" date="2023-07" db="EMBL/GenBank/DDBJ databases">
        <title>Genomic Encyclopedia of Type Strains, Phase IV (KMG-IV): sequencing the most valuable type-strain genomes for metagenomic binning, comparative biology and taxonomic classification.</title>
        <authorList>
            <person name="Goeker M."/>
        </authorList>
    </citation>
    <scope>NUCLEOTIDE SEQUENCE [LARGE SCALE GENOMIC DNA]</scope>
    <source>
        <strain evidence="1 2">DSM 45903</strain>
    </source>
</reference>
<organism evidence="1 2">
    <name type="scientific">Desmospora profundinema</name>
    <dbReference type="NCBI Taxonomy" id="1571184"/>
    <lineage>
        <taxon>Bacteria</taxon>
        <taxon>Bacillati</taxon>
        <taxon>Bacillota</taxon>
        <taxon>Bacilli</taxon>
        <taxon>Bacillales</taxon>
        <taxon>Thermoactinomycetaceae</taxon>
        <taxon>Desmospora</taxon>
    </lineage>
</organism>
<sequence length="168" mass="19502">MTQADFYEQKGVAMTCRSFDEYRHMFALTKKSLAQGPILDVAAGASSFTATANNRGFKAFAVDPYQLPPKEIKKQGEQEIALIAKKLPPLTNRFLWDYYQNLNRHHQIRVDSLEMFLEDYERDSSKSRYLTAELPHLPFRVEPSHWSFAATSSFFTTNNFIPYSIYKR</sequence>
<proteinExistence type="predicted"/>
<gene>
    <name evidence="1" type="ORF">JOE21_000918</name>
</gene>
<dbReference type="EMBL" id="JAVDQG010000002">
    <property type="protein sequence ID" value="MDR6224927.1"/>
    <property type="molecule type" value="Genomic_DNA"/>
</dbReference>
<accession>A0ABU1IJH0</accession>
<protein>
    <recommendedName>
        <fullName evidence="3">Class I SAM-dependent methyltransferase</fullName>
    </recommendedName>
</protein>
<name>A0ABU1IJH0_9BACL</name>
<dbReference type="RefSeq" id="WP_309862911.1">
    <property type="nucleotide sequence ID" value="NZ_JAVDQG010000002.1"/>
</dbReference>
<evidence type="ECO:0000313" key="2">
    <source>
        <dbReference type="Proteomes" id="UP001185012"/>
    </source>
</evidence>
<evidence type="ECO:0000313" key="1">
    <source>
        <dbReference type="EMBL" id="MDR6224927.1"/>
    </source>
</evidence>
<keyword evidence="2" id="KW-1185">Reference proteome</keyword>
<dbReference type="Proteomes" id="UP001185012">
    <property type="component" value="Unassembled WGS sequence"/>
</dbReference>
<evidence type="ECO:0008006" key="3">
    <source>
        <dbReference type="Google" id="ProtNLM"/>
    </source>
</evidence>
<comment type="caution">
    <text evidence="1">The sequence shown here is derived from an EMBL/GenBank/DDBJ whole genome shotgun (WGS) entry which is preliminary data.</text>
</comment>